<dbReference type="InterPro" id="IPR036691">
    <property type="entry name" value="Endo/exonu/phosph_ase_sf"/>
</dbReference>
<proteinExistence type="predicted"/>
<accession>A0A0D3JJ52</accession>
<dbReference type="EnsemblProtists" id="EOD23537">
    <property type="protein sequence ID" value="EOD23537"/>
    <property type="gene ID" value="EMIHUDRAFT_239529"/>
</dbReference>
<dbReference type="KEGG" id="ehx:EMIHUDRAFT_239529"/>
<name>A0A0D3JJ52_EMIH1</name>
<dbReference type="InterPro" id="IPR005135">
    <property type="entry name" value="Endo/exonuclease/phosphatase"/>
</dbReference>
<evidence type="ECO:0000313" key="3">
    <source>
        <dbReference type="Proteomes" id="UP000013827"/>
    </source>
</evidence>
<dbReference type="AlphaFoldDB" id="A0A0D3JJ52"/>
<dbReference type="PaxDb" id="2903-EOD23537"/>
<dbReference type="Proteomes" id="UP000013827">
    <property type="component" value="Unassembled WGS sequence"/>
</dbReference>
<dbReference type="GeneID" id="17269083"/>
<feature type="domain" description="Endonuclease/exonuclease/phosphatase" evidence="1">
    <location>
        <begin position="44"/>
        <end position="239"/>
    </location>
</feature>
<dbReference type="PANTHER" id="PTHR12121">
    <property type="entry name" value="CARBON CATABOLITE REPRESSOR PROTEIN 4"/>
    <property type="match status" value="1"/>
</dbReference>
<dbReference type="SUPFAM" id="SSF56219">
    <property type="entry name" value="DNase I-like"/>
    <property type="match status" value="1"/>
</dbReference>
<dbReference type="RefSeq" id="XP_005775966.1">
    <property type="nucleotide sequence ID" value="XM_005775909.1"/>
</dbReference>
<dbReference type="InterPro" id="IPR050410">
    <property type="entry name" value="CCR4/nocturin_mRNA_transcr"/>
</dbReference>
<evidence type="ECO:0000313" key="2">
    <source>
        <dbReference type="EnsemblProtists" id="EOD23537"/>
    </source>
</evidence>
<dbReference type="PANTHER" id="PTHR12121:SF31">
    <property type="entry name" value="FAMILY PROTEIN, PUTATIVE, EXPRESSED-RELATED"/>
    <property type="match status" value="1"/>
</dbReference>
<keyword evidence="3" id="KW-1185">Reference proteome</keyword>
<organism evidence="2 3">
    <name type="scientific">Emiliania huxleyi (strain CCMP1516)</name>
    <dbReference type="NCBI Taxonomy" id="280463"/>
    <lineage>
        <taxon>Eukaryota</taxon>
        <taxon>Haptista</taxon>
        <taxon>Haptophyta</taxon>
        <taxon>Prymnesiophyceae</taxon>
        <taxon>Isochrysidales</taxon>
        <taxon>Noelaerhabdaceae</taxon>
        <taxon>Emiliania</taxon>
    </lineage>
</organism>
<dbReference type="Pfam" id="PF03372">
    <property type="entry name" value="Exo_endo_phos"/>
    <property type="match status" value="1"/>
</dbReference>
<dbReference type="GO" id="GO:0000175">
    <property type="term" value="F:3'-5'-RNA exonuclease activity"/>
    <property type="evidence" value="ECO:0007669"/>
    <property type="project" value="TreeGrafter"/>
</dbReference>
<sequence length="306" mass="33343">MVADAMFAGELKHLSGYGSAVHTHGAVAADRPSASRDGVLLSLLSWNLLAPPYKRPRESEQASRSRALAQIALVRESAADVIGLQEFWLEQEHMEAWSNFAASEGYCMLVSPRTGGKPDGCCMLVRRRRLAGLPSMETYSFDDWGNRILQCVTLQLAGCSDRLMLAHTHLTFPHANGHDPQMRRHQARKLATWVREQRSSTPHLALFGDLNGDVHDPAVSQLLQSAELAPMSGETDWVSHLSHLGTPMACDLVATAEPAAGGVRVGEWSFGGSAEELLAGTWLSDHRPLYASLVLDSRQPSDSEPA</sequence>
<dbReference type="Gene3D" id="3.60.10.10">
    <property type="entry name" value="Endonuclease/exonuclease/phosphatase"/>
    <property type="match status" value="1"/>
</dbReference>
<evidence type="ECO:0000259" key="1">
    <source>
        <dbReference type="Pfam" id="PF03372"/>
    </source>
</evidence>
<dbReference type="HOGENOM" id="CLU_910396_0_0_1"/>
<protein>
    <recommendedName>
        <fullName evidence="1">Endonuclease/exonuclease/phosphatase domain-containing protein</fullName>
    </recommendedName>
</protein>
<reference evidence="2" key="2">
    <citation type="submission" date="2024-10" db="UniProtKB">
        <authorList>
            <consortium name="EnsemblProtists"/>
        </authorList>
    </citation>
    <scope>IDENTIFICATION</scope>
</reference>
<dbReference type="eggNOG" id="KOG2338">
    <property type="taxonomic scope" value="Eukaryota"/>
</dbReference>
<reference evidence="3" key="1">
    <citation type="journal article" date="2013" name="Nature">
        <title>Pan genome of the phytoplankton Emiliania underpins its global distribution.</title>
        <authorList>
            <person name="Read B.A."/>
            <person name="Kegel J."/>
            <person name="Klute M.J."/>
            <person name="Kuo A."/>
            <person name="Lefebvre S.C."/>
            <person name="Maumus F."/>
            <person name="Mayer C."/>
            <person name="Miller J."/>
            <person name="Monier A."/>
            <person name="Salamov A."/>
            <person name="Young J."/>
            <person name="Aguilar M."/>
            <person name="Claverie J.M."/>
            <person name="Frickenhaus S."/>
            <person name="Gonzalez K."/>
            <person name="Herman E.K."/>
            <person name="Lin Y.C."/>
            <person name="Napier J."/>
            <person name="Ogata H."/>
            <person name="Sarno A.F."/>
            <person name="Shmutz J."/>
            <person name="Schroeder D."/>
            <person name="de Vargas C."/>
            <person name="Verret F."/>
            <person name="von Dassow P."/>
            <person name="Valentin K."/>
            <person name="Van de Peer Y."/>
            <person name="Wheeler G."/>
            <person name="Dacks J.B."/>
            <person name="Delwiche C.F."/>
            <person name="Dyhrman S.T."/>
            <person name="Glockner G."/>
            <person name="John U."/>
            <person name="Richards T."/>
            <person name="Worden A.Z."/>
            <person name="Zhang X."/>
            <person name="Grigoriev I.V."/>
            <person name="Allen A.E."/>
            <person name="Bidle K."/>
            <person name="Borodovsky M."/>
            <person name="Bowler C."/>
            <person name="Brownlee C."/>
            <person name="Cock J.M."/>
            <person name="Elias M."/>
            <person name="Gladyshev V.N."/>
            <person name="Groth M."/>
            <person name="Guda C."/>
            <person name="Hadaegh A."/>
            <person name="Iglesias-Rodriguez M.D."/>
            <person name="Jenkins J."/>
            <person name="Jones B.M."/>
            <person name="Lawson T."/>
            <person name="Leese F."/>
            <person name="Lindquist E."/>
            <person name="Lobanov A."/>
            <person name="Lomsadze A."/>
            <person name="Malik S.B."/>
            <person name="Marsh M.E."/>
            <person name="Mackinder L."/>
            <person name="Mock T."/>
            <person name="Mueller-Roeber B."/>
            <person name="Pagarete A."/>
            <person name="Parker M."/>
            <person name="Probert I."/>
            <person name="Quesneville H."/>
            <person name="Raines C."/>
            <person name="Rensing S.A."/>
            <person name="Riano-Pachon D.M."/>
            <person name="Richier S."/>
            <person name="Rokitta S."/>
            <person name="Shiraiwa Y."/>
            <person name="Soanes D.M."/>
            <person name="van der Giezen M."/>
            <person name="Wahlund T.M."/>
            <person name="Williams B."/>
            <person name="Wilson W."/>
            <person name="Wolfe G."/>
            <person name="Wurch L.L."/>
        </authorList>
    </citation>
    <scope>NUCLEOTIDE SEQUENCE</scope>
</reference>